<reference evidence="1" key="2">
    <citation type="submission" date="2023-01" db="EMBL/GenBank/DDBJ databases">
        <authorList>
            <person name="Petersen C."/>
        </authorList>
    </citation>
    <scope>NUCLEOTIDE SEQUENCE</scope>
    <source>
        <strain evidence="1">IBT 15450</strain>
    </source>
</reference>
<protein>
    <submittedName>
        <fullName evidence="1">Uncharacterized protein</fullName>
    </submittedName>
</protein>
<comment type="caution">
    <text evidence="1">The sequence shown here is derived from an EMBL/GenBank/DDBJ whole genome shotgun (WGS) entry which is preliminary data.</text>
</comment>
<proteinExistence type="predicted"/>
<keyword evidence="2" id="KW-1185">Reference proteome</keyword>
<accession>A0AAD6N9W8</accession>
<evidence type="ECO:0000313" key="2">
    <source>
        <dbReference type="Proteomes" id="UP001219568"/>
    </source>
</evidence>
<sequence>MFEKFISHRTPEKDRRNTNDRVVVASSLPNVHLRDPRPKFADIEAMEFWKRIFPGAMDQFKSSPPQSKPQSPEYNIRDKRDWQGIYQALENARAHYQNRGGAVGNLRFHLRKGADGIAPAVSVTRAVSEIAPGDPVLTPILGALVILMDAVKTSSVVRQQALQGLGNLTTIFADVELFLRTFPKDSHILNASLCLIITTLDTIERGIAFFMSAQVARMVKAVALGDRYGESLVNGLDLINQKCQALMREANKSTLYQVHLASQEASKVLSQLWVETKQSVHPALERIQNMIENLTGKDLPIEKGRREYFTSNKRKVYMALTYLYDTKKILEPQRKIYFVQ</sequence>
<dbReference type="Proteomes" id="UP001219568">
    <property type="component" value="Unassembled WGS sequence"/>
</dbReference>
<dbReference type="EMBL" id="JAQJZL010000004">
    <property type="protein sequence ID" value="KAJ6044743.1"/>
    <property type="molecule type" value="Genomic_DNA"/>
</dbReference>
<dbReference type="PANTHER" id="PTHR40619:SF3">
    <property type="entry name" value="FUNGAL STAND N-TERMINAL GOODBYE DOMAIN-CONTAINING PROTEIN"/>
    <property type="match status" value="1"/>
</dbReference>
<dbReference type="PANTHER" id="PTHR40619">
    <property type="entry name" value="FUNGAL STAND N-TERMINAL GOODBYE DOMAIN-CONTAINING PROTEIN"/>
    <property type="match status" value="1"/>
</dbReference>
<evidence type="ECO:0000313" key="1">
    <source>
        <dbReference type="EMBL" id="KAJ6044743.1"/>
    </source>
</evidence>
<reference evidence="1" key="1">
    <citation type="journal article" date="2023" name="IMA Fungus">
        <title>Comparative genomic study of the Penicillium genus elucidates a diverse pangenome and 15 lateral gene transfer events.</title>
        <authorList>
            <person name="Petersen C."/>
            <person name="Sorensen T."/>
            <person name="Nielsen M.R."/>
            <person name="Sondergaard T.E."/>
            <person name="Sorensen J.L."/>
            <person name="Fitzpatrick D.A."/>
            <person name="Frisvad J.C."/>
            <person name="Nielsen K.L."/>
        </authorList>
    </citation>
    <scope>NUCLEOTIDE SEQUENCE</scope>
    <source>
        <strain evidence="1">IBT 15450</strain>
    </source>
</reference>
<dbReference type="AlphaFoldDB" id="A0AAD6N9W8"/>
<gene>
    <name evidence="1" type="ORF">N7460_006098</name>
</gene>
<organism evidence="1 2">
    <name type="scientific">Penicillium canescens</name>
    <dbReference type="NCBI Taxonomy" id="5083"/>
    <lineage>
        <taxon>Eukaryota</taxon>
        <taxon>Fungi</taxon>
        <taxon>Dikarya</taxon>
        <taxon>Ascomycota</taxon>
        <taxon>Pezizomycotina</taxon>
        <taxon>Eurotiomycetes</taxon>
        <taxon>Eurotiomycetidae</taxon>
        <taxon>Eurotiales</taxon>
        <taxon>Aspergillaceae</taxon>
        <taxon>Penicillium</taxon>
    </lineage>
</organism>
<name>A0AAD6N9W8_PENCN</name>